<sequence>MPQWDRKREYTCLDSCQARKRISLVAEKSNYPEENKSHKEEKELDALISREDEREQSKGVEAVVTRSKARVLEKGQKENQKTDKSVIPKKQDNVQWLYPAKEVGFNKLGTSDLLAPRIELLQANPNFDSGTGETDFATAAVLAVSNS</sequence>
<accession>A0A915LAL6</accession>
<organism evidence="2 3">
    <name type="scientific">Romanomermis culicivorax</name>
    <name type="common">Nematode worm</name>
    <dbReference type="NCBI Taxonomy" id="13658"/>
    <lineage>
        <taxon>Eukaryota</taxon>
        <taxon>Metazoa</taxon>
        <taxon>Ecdysozoa</taxon>
        <taxon>Nematoda</taxon>
        <taxon>Enoplea</taxon>
        <taxon>Dorylaimia</taxon>
        <taxon>Mermithida</taxon>
        <taxon>Mermithoidea</taxon>
        <taxon>Mermithidae</taxon>
        <taxon>Romanomermis</taxon>
    </lineage>
</organism>
<evidence type="ECO:0000313" key="2">
    <source>
        <dbReference type="Proteomes" id="UP000887565"/>
    </source>
</evidence>
<dbReference type="Proteomes" id="UP000887565">
    <property type="component" value="Unplaced"/>
</dbReference>
<keyword evidence="2" id="KW-1185">Reference proteome</keyword>
<dbReference type="AlphaFoldDB" id="A0A915LAL6"/>
<feature type="region of interest" description="Disordered" evidence="1">
    <location>
        <begin position="27"/>
        <end position="62"/>
    </location>
</feature>
<protein>
    <submittedName>
        <fullName evidence="3">Uncharacterized protein</fullName>
    </submittedName>
</protein>
<reference evidence="3" key="1">
    <citation type="submission" date="2022-11" db="UniProtKB">
        <authorList>
            <consortium name="WormBaseParasite"/>
        </authorList>
    </citation>
    <scope>IDENTIFICATION</scope>
</reference>
<feature type="compositionally biased region" description="Basic and acidic residues" evidence="1">
    <location>
        <begin position="30"/>
        <end position="58"/>
    </location>
</feature>
<dbReference type="WBParaSite" id="nRc.2.0.1.t47413-RA">
    <property type="protein sequence ID" value="nRc.2.0.1.t47413-RA"/>
    <property type="gene ID" value="nRc.2.0.1.g47413"/>
</dbReference>
<evidence type="ECO:0000256" key="1">
    <source>
        <dbReference type="SAM" id="MobiDB-lite"/>
    </source>
</evidence>
<evidence type="ECO:0000313" key="3">
    <source>
        <dbReference type="WBParaSite" id="nRc.2.0.1.t47413-RA"/>
    </source>
</evidence>
<name>A0A915LAL6_ROMCU</name>
<proteinExistence type="predicted"/>